<evidence type="ECO:0000313" key="1">
    <source>
        <dbReference type="EMBL" id="UGO50906.1"/>
    </source>
</evidence>
<organism evidence="1 2">
    <name type="scientific">Bacillus phage vB_BanS_Nate</name>
    <dbReference type="NCBI Taxonomy" id="2894788"/>
    <lineage>
        <taxon>Viruses</taxon>
        <taxon>Duplodnaviria</taxon>
        <taxon>Heunggongvirae</taxon>
        <taxon>Uroviricota</taxon>
        <taxon>Caudoviricetes</taxon>
        <taxon>Joanripponvirinae</taxon>
        <taxon>Natevirus</taxon>
        <taxon>Natevirus nate</taxon>
    </lineage>
</organism>
<sequence>MEKQKFYWDNKNDVFYLVNFIEETYFKIDKDSPFYKLCRHLYCGSWSGIIKKDITTNYKKCKRIEQIDGTEDL</sequence>
<keyword evidence="2" id="KW-1185">Reference proteome</keyword>
<name>A0AAE8YVQ7_9CAUD</name>
<accession>A0AAE8YVQ7</accession>
<gene>
    <name evidence="1" type="ORF">NATE_53</name>
</gene>
<dbReference type="EMBL" id="OK499992">
    <property type="protein sequence ID" value="UGO50906.1"/>
    <property type="molecule type" value="Genomic_DNA"/>
</dbReference>
<reference evidence="1" key="1">
    <citation type="submission" date="2021-10" db="EMBL/GenBank/DDBJ databases">
        <authorList>
            <person name="Lavering E.D."/>
            <person name="James R."/>
            <person name="Fairholm J.D."/>
            <person name="Ogilvie B.H."/>
            <person name="Thurgood T.L."/>
            <person name="Robison R.A."/>
            <person name="Grose J.H."/>
        </authorList>
    </citation>
    <scope>NUCLEOTIDE SEQUENCE</scope>
</reference>
<dbReference type="Proteomes" id="UP000827544">
    <property type="component" value="Segment"/>
</dbReference>
<proteinExistence type="predicted"/>
<protein>
    <submittedName>
        <fullName evidence="1">Uncharacterized protein</fullName>
    </submittedName>
</protein>
<evidence type="ECO:0000313" key="2">
    <source>
        <dbReference type="Proteomes" id="UP000827544"/>
    </source>
</evidence>